<evidence type="ECO:0000313" key="1">
    <source>
        <dbReference type="EMBL" id="MDT0267471.1"/>
    </source>
</evidence>
<organism evidence="1 2">
    <name type="scientific">Streptomyces chisholmiae</name>
    <dbReference type="NCBI Taxonomy" id="3075540"/>
    <lineage>
        <taxon>Bacteria</taxon>
        <taxon>Bacillati</taxon>
        <taxon>Actinomycetota</taxon>
        <taxon>Actinomycetes</taxon>
        <taxon>Kitasatosporales</taxon>
        <taxon>Streptomycetaceae</taxon>
        <taxon>Streptomyces</taxon>
    </lineage>
</organism>
<dbReference type="EMBL" id="JAVREO010000007">
    <property type="protein sequence ID" value="MDT0267471.1"/>
    <property type="molecule type" value="Genomic_DNA"/>
</dbReference>
<name>A0ABU2JRW5_9ACTN</name>
<protein>
    <submittedName>
        <fullName evidence="1">Uncharacterized protein</fullName>
    </submittedName>
</protein>
<dbReference type="Proteomes" id="UP001183410">
    <property type="component" value="Unassembled WGS sequence"/>
</dbReference>
<keyword evidence="2" id="KW-1185">Reference proteome</keyword>
<comment type="caution">
    <text evidence="1">The sequence shown here is derived from an EMBL/GenBank/DDBJ whole genome shotgun (WGS) entry which is preliminary data.</text>
</comment>
<dbReference type="RefSeq" id="WP_311667535.1">
    <property type="nucleotide sequence ID" value="NZ_JAVREO010000007.1"/>
</dbReference>
<proteinExistence type="predicted"/>
<reference evidence="2" key="1">
    <citation type="submission" date="2023-07" db="EMBL/GenBank/DDBJ databases">
        <title>30 novel species of actinomycetes from the DSMZ collection.</title>
        <authorList>
            <person name="Nouioui I."/>
        </authorList>
    </citation>
    <scope>NUCLEOTIDE SEQUENCE [LARGE SCALE GENOMIC DNA]</scope>
    <source>
        <strain evidence="2">DSM 44915</strain>
    </source>
</reference>
<evidence type="ECO:0000313" key="2">
    <source>
        <dbReference type="Proteomes" id="UP001183410"/>
    </source>
</evidence>
<sequence>MEWWERAREAERLRDWGTAIALVSAHADCYSADHQLHDNHLWHLELLARAGRFAERTERARTDVHARRRLNRALREQGMESALRGRAHAGDRDALYVLVRLLGETNRAREAHRAVRDLGPADP</sequence>
<accession>A0ABU2JRW5</accession>
<gene>
    <name evidence="1" type="ORF">RM844_14360</name>
</gene>